<name>A0ACB8YGR0_ARCLA</name>
<comment type="caution">
    <text evidence="1">The sequence shown here is derived from an EMBL/GenBank/DDBJ whole genome shotgun (WGS) entry which is preliminary data.</text>
</comment>
<sequence length="119" mass="13774">MQVKRLKKKKKRKSLENQKPQSVAMIHVKHLQWKFRGNESIHLKKVKIEVYWDVHDWLFSPGLRHALFVVKPMPSTPPPPPLVSLPLSPSPTGICCSVQVFNSTCSYEFCLCLHAWKVE</sequence>
<dbReference type="EMBL" id="CM042058">
    <property type="protein sequence ID" value="KAI3684484.1"/>
    <property type="molecule type" value="Genomic_DNA"/>
</dbReference>
<evidence type="ECO:0000313" key="1">
    <source>
        <dbReference type="EMBL" id="KAI3684484.1"/>
    </source>
</evidence>
<accession>A0ACB8YGR0</accession>
<organism evidence="1 2">
    <name type="scientific">Arctium lappa</name>
    <name type="common">Greater burdock</name>
    <name type="synonym">Lappa major</name>
    <dbReference type="NCBI Taxonomy" id="4217"/>
    <lineage>
        <taxon>Eukaryota</taxon>
        <taxon>Viridiplantae</taxon>
        <taxon>Streptophyta</taxon>
        <taxon>Embryophyta</taxon>
        <taxon>Tracheophyta</taxon>
        <taxon>Spermatophyta</taxon>
        <taxon>Magnoliopsida</taxon>
        <taxon>eudicotyledons</taxon>
        <taxon>Gunneridae</taxon>
        <taxon>Pentapetalae</taxon>
        <taxon>asterids</taxon>
        <taxon>campanulids</taxon>
        <taxon>Asterales</taxon>
        <taxon>Asteraceae</taxon>
        <taxon>Carduoideae</taxon>
        <taxon>Cardueae</taxon>
        <taxon>Arctiinae</taxon>
        <taxon>Arctium</taxon>
    </lineage>
</organism>
<evidence type="ECO:0000313" key="2">
    <source>
        <dbReference type="Proteomes" id="UP001055879"/>
    </source>
</evidence>
<keyword evidence="2" id="KW-1185">Reference proteome</keyword>
<gene>
    <name evidence="1" type="ORF">L6452_33708</name>
</gene>
<dbReference type="Proteomes" id="UP001055879">
    <property type="component" value="Linkage Group LG12"/>
</dbReference>
<reference evidence="2" key="1">
    <citation type="journal article" date="2022" name="Mol. Ecol. Resour.">
        <title>The genomes of chicory, endive, great burdock and yacon provide insights into Asteraceae palaeo-polyploidization history and plant inulin production.</title>
        <authorList>
            <person name="Fan W."/>
            <person name="Wang S."/>
            <person name="Wang H."/>
            <person name="Wang A."/>
            <person name="Jiang F."/>
            <person name="Liu H."/>
            <person name="Zhao H."/>
            <person name="Xu D."/>
            <person name="Zhang Y."/>
        </authorList>
    </citation>
    <scope>NUCLEOTIDE SEQUENCE [LARGE SCALE GENOMIC DNA]</scope>
    <source>
        <strain evidence="2">cv. Niubang</strain>
    </source>
</reference>
<proteinExistence type="predicted"/>
<reference evidence="1 2" key="2">
    <citation type="journal article" date="2022" name="Mol. Ecol. Resour.">
        <title>The genomes of chicory, endive, great burdock and yacon provide insights into Asteraceae paleo-polyploidization history and plant inulin production.</title>
        <authorList>
            <person name="Fan W."/>
            <person name="Wang S."/>
            <person name="Wang H."/>
            <person name="Wang A."/>
            <person name="Jiang F."/>
            <person name="Liu H."/>
            <person name="Zhao H."/>
            <person name="Xu D."/>
            <person name="Zhang Y."/>
        </authorList>
    </citation>
    <scope>NUCLEOTIDE SEQUENCE [LARGE SCALE GENOMIC DNA]</scope>
    <source>
        <strain evidence="2">cv. Niubang</strain>
    </source>
</reference>
<protein>
    <submittedName>
        <fullName evidence="1">Uncharacterized protein</fullName>
    </submittedName>
</protein>